<dbReference type="CDD" id="cd07769">
    <property type="entry name" value="ASKHA_NBD_FGGY_GK"/>
    <property type="match status" value="1"/>
</dbReference>
<evidence type="ECO:0000256" key="3">
    <source>
        <dbReference type="ARBA" id="ARBA00022741"/>
    </source>
</evidence>
<feature type="domain" description="Carbohydrate kinase FGGY C-terminal" evidence="7">
    <location>
        <begin position="257"/>
        <end position="438"/>
    </location>
</feature>
<accession>A0ABP7CQD5</accession>
<dbReference type="SUPFAM" id="SSF53067">
    <property type="entry name" value="Actin-like ATPase domain"/>
    <property type="match status" value="2"/>
</dbReference>
<dbReference type="InterPro" id="IPR018484">
    <property type="entry name" value="FGGY_N"/>
</dbReference>
<dbReference type="GO" id="GO:0016301">
    <property type="term" value="F:kinase activity"/>
    <property type="evidence" value="ECO:0007669"/>
    <property type="project" value="UniProtKB-KW"/>
</dbReference>
<comment type="caution">
    <text evidence="8">The sequence shown here is derived from an EMBL/GenBank/DDBJ whole genome shotgun (WGS) entry which is preliminary data.</text>
</comment>
<dbReference type="PANTHER" id="PTHR10196:SF69">
    <property type="entry name" value="GLYCEROL KINASE"/>
    <property type="match status" value="1"/>
</dbReference>
<evidence type="ECO:0000256" key="5">
    <source>
        <dbReference type="ARBA" id="ARBA00022840"/>
    </source>
</evidence>
<dbReference type="InterPro" id="IPR000577">
    <property type="entry name" value="Carb_kinase_FGGY"/>
</dbReference>
<evidence type="ECO:0000256" key="1">
    <source>
        <dbReference type="ARBA" id="ARBA00009156"/>
    </source>
</evidence>
<keyword evidence="2" id="KW-0808">Transferase</keyword>
<dbReference type="RefSeq" id="WP_344810680.1">
    <property type="nucleotide sequence ID" value="NZ_BAAAYX010000002.1"/>
</dbReference>
<evidence type="ECO:0000313" key="8">
    <source>
        <dbReference type="EMBL" id="GAA3692510.1"/>
    </source>
</evidence>
<dbReference type="Proteomes" id="UP001500051">
    <property type="component" value="Unassembled WGS sequence"/>
</dbReference>
<evidence type="ECO:0000259" key="6">
    <source>
        <dbReference type="Pfam" id="PF00370"/>
    </source>
</evidence>
<proteinExistence type="inferred from homology"/>
<sequence>MTQILAIDQGTTNSKAVLVDDGGGVRAIGSAPVGVTHPRPGWVEQDAELLWSSVLAAIERCLALVDTADLDLAGVALSTQRESVVAWDRRTGRPLGPVIGWQDVRTAAWCRDRTGPDDDELVRGRTGLRIDAMFSAPKIGWLLRESAVVVSPADVRVGTIDSWLIWKLTGGERHVTEAGNASRTLLYDIVDLAWSPALLELFGIPAVVLPQVLRSDGDFGVCHSVPGIRDGVPIAAVLADSHAALYGHGCTEVGTAKATYGTGTSVMTPTASFVAGSSPVPSTLAWLTETPTYAREGNILSSGATLAWAARVLGGSVSDLLARAATVGDAGAVTLVPAFTGLGAPHWDREVRGVITQLDPDTDPARLARAAVDAVAHQVCDVVEIIDAEAATPLASIRADGGVTTSDLVMQTQADLLGRPVEVADLPEVSALGVADLARRRIGGAPTPRATGRVFRPTFDDSTRAARRDHWREQVRWLRSAPRS</sequence>
<dbReference type="PANTHER" id="PTHR10196">
    <property type="entry name" value="SUGAR KINASE"/>
    <property type="match status" value="1"/>
</dbReference>
<keyword evidence="9" id="KW-1185">Reference proteome</keyword>
<name>A0ABP7CQD5_9ACTN</name>
<dbReference type="Gene3D" id="3.30.420.40">
    <property type="match status" value="2"/>
</dbReference>
<reference evidence="9" key="1">
    <citation type="journal article" date="2019" name="Int. J. Syst. Evol. Microbiol.">
        <title>The Global Catalogue of Microorganisms (GCM) 10K type strain sequencing project: providing services to taxonomists for standard genome sequencing and annotation.</title>
        <authorList>
            <consortium name="The Broad Institute Genomics Platform"/>
            <consortium name="The Broad Institute Genome Sequencing Center for Infectious Disease"/>
            <person name="Wu L."/>
            <person name="Ma J."/>
        </authorList>
    </citation>
    <scope>NUCLEOTIDE SEQUENCE [LARGE SCALE GENOMIC DNA]</scope>
    <source>
        <strain evidence="9">JCM 16548</strain>
    </source>
</reference>
<keyword evidence="3" id="KW-0547">Nucleotide-binding</keyword>
<keyword evidence="5" id="KW-0067">ATP-binding</keyword>
<dbReference type="PIRSF" id="PIRSF000538">
    <property type="entry name" value="GlpK"/>
    <property type="match status" value="1"/>
</dbReference>
<feature type="domain" description="Carbohydrate kinase FGGY N-terminal" evidence="6">
    <location>
        <begin position="4"/>
        <end position="247"/>
    </location>
</feature>
<organism evidence="8 9">
    <name type="scientific">Microlunatus aurantiacus</name>
    <dbReference type="NCBI Taxonomy" id="446786"/>
    <lineage>
        <taxon>Bacteria</taxon>
        <taxon>Bacillati</taxon>
        <taxon>Actinomycetota</taxon>
        <taxon>Actinomycetes</taxon>
        <taxon>Propionibacteriales</taxon>
        <taxon>Propionibacteriaceae</taxon>
        <taxon>Microlunatus</taxon>
    </lineage>
</organism>
<dbReference type="Pfam" id="PF02782">
    <property type="entry name" value="FGGY_C"/>
    <property type="match status" value="1"/>
</dbReference>
<dbReference type="EMBL" id="BAAAYX010000002">
    <property type="protein sequence ID" value="GAA3692510.1"/>
    <property type="molecule type" value="Genomic_DNA"/>
</dbReference>
<evidence type="ECO:0000259" key="7">
    <source>
        <dbReference type="Pfam" id="PF02782"/>
    </source>
</evidence>
<dbReference type="Pfam" id="PF00370">
    <property type="entry name" value="FGGY_N"/>
    <property type="match status" value="1"/>
</dbReference>
<dbReference type="InterPro" id="IPR043129">
    <property type="entry name" value="ATPase_NBD"/>
</dbReference>
<comment type="similarity">
    <text evidence="1">Belongs to the FGGY kinase family.</text>
</comment>
<evidence type="ECO:0000256" key="2">
    <source>
        <dbReference type="ARBA" id="ARBA00022679"/>
    </source>
</evidence>
<evidence type="ECO:0000313" key="9">
    <source>
        <dbReference type="Proteomes" id="UP001500051"/>
    </source>
</evidence>
<keyword evidence="4 8" id="KW-0418">Kinase</keyword>
<gene>
    <name evidence="8" type="ORF">GCM10022204_04950</name>
</gene>
<evidence type="ECO:0000256" key="4">
    <source>
        <dbReference type="ARBA" id="ARBA00022777"/>
    </source>
</evidence>
<protein>
    <submittedName>
        <fullName evidence="8">FGGY-family carbohydrate kinase</fullName>
    </submittedName>
</protein>
<dbReference type="InterPro" id="IPR018485">
    <property type="entry name" value="FGGY_C"/>
</dbReference>